<evidence type="ECO:0000259" key="2">
    <source>
        <dbReference type="Pfam" id="PF06283"/>
    </source>
</evidence>
<gene>
    <name evidence="3" type="ORF">SAMN04489864_111123</name>
</gene>
<dbReference type="RefSeq" id="WP_090997044.1">
    <property type="nucleotide sequence ID" value="NZ_FOPP01000011.1"/>
</dbReference>
<keyword evidence="1" id="KW-0732">Signal</keyword>
<dbReference type="InterPro" id="IPR029062">
    <property type="entry name" value="Class_I_gatase-like"/>
</dbReference>
<accession>A0A1I2ZV96</accession>
<reference evidence="3 4" key="1">
    <citation type="submission" date="2016-10" db="EMBL/GenBank/DDBJ databases">
        <authorList>
            <person name="de Groot N.N."/>
        </authorList>
    </citation>
    <scope>NUCLEOTIDE SEQUENCE [LARGE SCALE GENOMIC DNA]</scope>
    <source>
        <strain evidence="3 4">DSM 18684</strain>
    </source>
</reference>
<dbReference type="EMBL" id="FOPP01000011">
    <property type="protein sequence ID" value="SFH41743.1"/>
    <property type="molecule type" value="Genomic_DNA"/>
</dbReference>
<dbReference type="PANTHER" id="PTHR40469">
    <property type="entry name" value="SECRETED GLYCOSYL HYDROLASE"/>
    <property type="match status" value="1"/>
</dbReference>
<feature type="chain" id="PRO_5011492855" description="ThuA-like domain-containing protein" evidence="1">
    <location>
        <begin position="25"/>
        <end position="245"/>
    </location>
</feature>
<feature type="domain" description="ThuA-like" evidence="2">
    <location>
        <begin position="33"/>
        <end position="243"/>
    </location>
</feature>
<dbReference type="Pfam" id="PF06283">
    <property type="entry name" value="ThuA"/>
    <property type="match status" value="1"/>
</dbReference>
<dbReference type="STRING" id="414048.SAMN04489864_111123"/>
<dbReference type="AlphaFoldDB" id="A0A1I2ZV96"/>
<proteinExistence type="predicted"/>
<sequence>MYKVKQFIPFILLASIFFSFNTSCQGKSKKTSVLVFSLTKGYRHSSIPAGITAIKKLGTENGFQVDATEDAAAFTAENLKNYKLLVFLSPTGTDVFNADQKAALKEYINKGGALVGIHAATDFSYEWEWYGKMIGGYFESHPNVQEIKLDIVMPQNKMVKGLPQPWMHKDEWYNFKNFNRDVKVLIKADETSYKGGNMKNDHPISWYHEFDGGKVFYTAMGHTKECFVDPLFIKHLWAGMKWAMN</sequence>
<organism evidence="3 4">
    <name type="scientific">Pedobacter insulae</name>
    <dbReference type="NCBI Taxonomy" id="414048"/>
    <lineage>
        <taxon>Bacteria</taxon>
        <taxon>Pseudomonadati</taxon>
        <taxon>Bacteroidota</taxon>
        <taxon>Sphingobacteriia</taxon>
        <taxon>Sphingobacteriales</taxon>
        <taxon>Sphingobacteriaceae</taxon>
        <taxon>Pedobacter</taxon>
    </lineage>
</organism>
<name>A0A1I2ZV96_9SPHI</name>
<keyword evidence="4" id="KW-1185">Reference proteome</keyword>
<dbReference type="SUPFAM" id="SSF52317">
    <property type="entry name" value="Class I glutamine amidotransferase-like"/>
    <property type="match status" value="1"/>
</dbReference>
<protein>
    <recommendedName>
        <fullName evidence="2">ThuA-like domain-containing protein</fullName>
    </recommendedName>
</protein>
<dbReference type="Gene3D" id="3.40.50.880">
    <property type="match status" value="1"/>
</dbReference>
<evidence type="ECO:0000313" key="3">
    <source>
        <dbReference type="EMBL" id="SFH41743.1"/>
    </source>
</evidence>
<evidence type="ECO:0000256" key="1">
    <source>
        <dbReference type="SAM" id="SignalP"/>
    </source>
</evidence>
<dbReference type="InterPro" id="IPR029010">
    <property type="entry name" value="ThuA-like"/>
</dbReference>
<dbReference type="OrthoDB" id="9816308at2"/>
<evidence type="ECO:0000313" key="4">
    <source>
        <dbReference type="Proteomes" id="UP000199666"/>
    </source>
</evidence>
<dbReference type="Proteomes" id="UP000199666">
    <property type="component" value="Unassembled WGS sequence"/>
</dbReference>
<dbReference type="PANTHER" id="PTHR40469:SF2">
    <property type="entry name" value="GALACTOSE-BINDING DOMAIN-LIKE SUPERFAMILY PROTEIN"/>
    <property type="match status" value="1"/>
</dbReference>
<feature type="signal peptide" evidence="1">
    <location>
        <begin position="1"/>
        <end position="24"/>
    </location>
</feature>